<reference evidence="2" key="1">
    <citation type="journal article" date="2020" name="Nat. Commun.">
        <title>Large-scale genome sequencing of mycorrhizal fungi provides insights into the early evolution of symbiotic traits.</title>
        <authorList>
            <person name="Miyauchi S."/>
            <person name="Kiss E."/>
            <person name="Kuo A."/>
            <person name="Drula E."/>
            <person name="Kohler A."/>
            <person name="Sanchez-Garcia M."/>
            <person name="Morin E."/>
            <person name="Andreopoulos B."/>
            <person name="Barry K.W."/>
            <person name="Bonito G."/>
            <person name="Buee M."/>
            <person name="Carver A."/>
            <person name="Chen C."/>
            <person name="Cichocki N."/>
            <person name="Clum A."/>
            <person name="Culley D."/>
            <person name="Crous P.W."/>
            <person name="Fauchery L."/>
            <person name="Girlanda M."/>
            <person name="Hayes R.D."/>
            <person name="Keri Z."/>
            <person name="LaButti K."/>
            <person name="Lipzen A."/>
            <person name="Lombard V."/>
            <person name="Magnuson J."/>
            <person name="Maillard F."/>
            <person name="Murat C."/>
            <person name="Nolan M."/>
            <person name="Ohm R.A."/>
            <person name="Pangilinan J."/>
            <person name="Pereira M.F."/>
            <person name="Perotto S."/>
            <person name="Peter M."/>
            <person name="Pfister S."/>
            <person name="Riley R."/>
            <person name="Sitrit Y."/>
            <person name="Stielow J.B."/>
            <person name="Szollosi G."/>
            <person name="Zifcakova L."/>
            <person name="Stursova M."/>
            <person name="Spatafora J.W."/>
            <person name="Tedersoo L."/>
            <person name="Vaario L.M."/>
            <person name="Yamada A."/>
            <person name="Yan M."/>
            <person name="Wang P."/>
            <person name="Xu J."/>
            <person name="Bruns T."/>
            <person name="Baldrian P."/>
            <person name="Vilgalys R."/>
            <person name="Dunand C."/>
            <person name="Henrissat B."/>
            <person name="Grigoriev I.V."/>
            <person name="Hibbett D."/>
            <person name="Nagy L.G."/>
            <person name="Martin F.M."/>
        </authorList>
    </citation>
    <scope>NUCLEOTIDE SEQUENCE</scope>
    <source>
        <strain evidence="2">UH-Tt-Lm1</strain>
    </source>
</reference>
<evidence type="ECO:0000256" key="1">
    <source>
        <dbReference type="SAM" id="MobiDB-lite"/>
    </source>
</evidence>
<sequence length="582" mass="64029">MDLSSSWDPTKGTNGLAPFPAFAQIQTYDESPSSQVLSDAGWTKRELMPYLTGSGDGSEAIWESVLAIWRLRALEKDLEDGGKPFCALWQVYLTAWLQRHYDLCQHYNIPPLDIITQYGEAAVATNNLPREMLPPSRRTENEPTPAASNRPPKRAASQPQIQDNDVKMDNQPAATNQRPAKRSQTLVADAVIPSKSPRPQPRRREPHGTVPTPEAKHDLPELPHKEEGISKRSHSSTKTIIISDDEVDSAACNSENGEAVRDIATLEKDSGNDSDAGVEPTPADLSGETHLEGARLNRNRFPEARDKKCSYCEKNKYQDRCFPAWYSSRSVVQFRCRVCVSQQERCSFKDMNFGIVKMPKVTKSKAGTKRCKRDLKPHKVNTSAGVTGKAAPKKITQTRAKKPVPPGPVPKDPVPSISALTRSHSATATRATTIQAAPPTAPPTTVQSVNLTPPTHPIHTTALPGVGPMPAPAELPMALIDLCRFETTAQGKGRSRVFLEQERIRLRSTMNNEKLAAYEFLSLIEARRVVAKHLLKIFNQRIVVLGGQGVWVPDSEEESESVPGSGMEEDRTSDTGFVEGGM</sequence>
<gene>
    <name evidence="2" type="ORF">BJ322DRAFT_1111792</name>
</gene>
<evidence type="ECO:0000313" key="2">
    <source>
        <dbReference type="EMBL" id="KAF9781081.1"/>
    </source>
</evidence>
<protein>
    <submittedName>
        <fullName evidence="2">Uncharacterized protein</fullName>
    </submittedName>
</protein>
<dbReference type="OrthoDB" id="3328536at2759"/>
<keyword evidence="3" id="KW-1185">Reference proteome</keyword>
<name>A0A9P6H815_9AGAM</name>
<reference evidence="2" key="2">
    <citation type="submission" date="2020-11" db="EMBL/GenBank/DDBJ databases">
        <authorList>
            <consortium name="DOE Joint Genome Institute"/>
            <person name="Kuo A."/>
            <person name="Miyauchi S."/>
            <person name="Kiss E."/>
            <person name="Drula E."/>
            <person name="Kohler A."/>
            <person name="Sanchez-Garcia M."/>
            <person name="Andreopoulos B."/>
            <person name="Barry K.W."/>
            <person name="Bonito G."/>
            <person name="Buee M."/>
            <person name="Carver A."/>
            <person name="Chen C."/>
            <person name="Cichocki N."/>
            <person name="Clum A."/>
            <person name="Culley D."/>
            <person name="Crous P.W."/>
            <person name="Fauchery L."/>
            <person name="Girlanda M."/>
            <person name="Hayes R."/>
            <person name="Keri Z."/>
            <person name="Labutti K."/>
            <person name="Lipzen A."/>
            <person name="Lombard V."/>
            <person name="Magnuson J."/>
            <person name="Maillard F."/>
            <person name="Morin E."/>
            <person name="Murat C."/>
            <person name="Nolan M."/>
            <person name="Ohm R."/>
            <person name="Pangilinan J."/>
            <person name="Pereira M."/>
            <person name="Perotto S."/>
            <person name="Peter M."/>
            <person name="Riley R."/>
            <person name="Sitrit Y."/>
            <person name="Stielow B."/>
            <person name="Szollosi G."/>
            <person name="Zifcakova L."/>
            <person name="Stursova M."/>
            <person name="Spatafora J.W."/>
            <person name="Tedersoo L."/>
            <person name="Vaario L.-M."/>
            <person name="Yamada A."/>
            <person name="Yan M."/>
            <person name="Wang P."/>
            <person name="Xu J."/>
            <person name="Bruns T."/>
            <person name="Baldrian P."/>
            <person name="Vilgalys R."/>
            <person name="Henrissat B."/>
            <person name="Grigoriev I.V."/>
            <person name="Hibbett D."/>
            <person name="Nagy L.G."/>
            <person name="Martin F.M."/>
        </authorList>
    </citation>
    <scope>NUCLEOTIDE SEQUENCE</scope>
    <source>
        <strain evidence="2">UH-Tt-Lm1</strain>
    </source>
</reference>
<proteinExistence type="predicted"/>
<accession>A0A9P6H815</accession>
<dbReference type="EMBL" id="WIUZ02000014">
    <property type="protein sequence ID" value="KAF9781081.1"/>
    <property type="molecule type" value="Genomic_DNA"/>
</dbReference>
<feature type="region of interest" description="Disordered" evidence="1">
    <location>
        <begin position="380"/>
        <end position="415"/>
    </location>
</feature>
<feature type="compositionally biased region" description="Basic and acidic residues" evidence="1">
    <location>
        <begin position="214"/>
        <end position="230"/>
    </location>
</feature>
<feature type="region of interest" description="Disordered" evidence="1">
    <location>
        <begin position="554"/>
        <end position="582"/>
    </location>
</feature>
<comment type="caution">
    <text evidence="2">The sequence shown here is derived from an EMBL/GenBank/DDBJ whole genome shotgun (WGS) entry which is preliminary data.</text>
</comment>
<dbReference type="AlphaFoldDB" id="A0A9P6H815"/>
<feature type="region of interest" description="Disordered" evidence="1">
    <location>
        <begin position="127"/>
        <end position="236"/>
    </location>
</feature>
<organism evidence="2 3">
    <name type="scientific">Thelephora terrestris</name>
    <dbReference type="NCBI Taxonomy" id="56493"/>
    <lineage>
        <taxon>Eukaryota</taxon>
        <taxon>Fungi</taxon>
        <taxon>Dikarya</taxon>
        <taxon>Basidiomycota</taxon>
        <taxon>Agaricomycotina</taxon>
        <taxon>Agaricomycetes</taxon>
        <taxon>Thelephorales</taxon>
        <taxon>Thelephoraceae</taxon>
        <taxon>Thelephora</taxon>
    </lineage>
</organism>
<feature type="compositionally biased region" description="Pro residues" evidence="1">
    <location>
        <begin position="403"/>
        <end position="413"/>
    </location>
</feature>
<dbReference type="Proteomes" id="UP000736335">
    <property type="component" value="Unassembled WGS sequence"/>
</dbReference>
<evidence type="ECO:0000313" key="3">
    <source>
        <dbReference type="Proteomes" id="UP000736335"/>
    </source>
</evidence>
<feature type="compositionally biased region" description="Polar residues" evidence="1">
    <location>
        <begin position="172"/>
        <end position="186"/>
    </location>
</feature>